<reference evidence="1 2" key="1">
    <citation type="submission" date="2023-10" db="EMBL/GenBank/DDBJ databases">
        <title>Rubellicoccus peritrichatus gen. nov., sp. nov., isolated from an algae of coral reef tank.</title>
        <authorList>
            <person name="Luo J."/>
        </authorList>
    </citation>
    <scope>NUCLEOTIDE SEQUENCE [LARGE SCALE GENOMIC DNA]</scope>
    <source>
        <strain evidence="1 2">CR14</strain>
    </source>
</reference>
<evidence type="ECO:0000313" key="2">
    <source>
        <dbReference type="Proteomes" id="UP001304300"/>
    </source>
</evidence>
<dbReference type="RefSeq" id="WP_317831851.1">
    <property type="nucleotide sequence ID" value="NZ_CP136920.1"/>
</dbReference>
<sequence>MKIISRKKRIFPIQSELNAYLRQYGRETNLPIEYKTLLRWQESLPLFDKNGTDTLWQTLIYERTMFEEINDALTRIYVQLKAAGNPEALDHLRVDRIDFCAFGNTQPFRVRIINQYNDNYDYFYVKQADASRVYGLELEELLSPSSINYLFHENTLIEQHIIGIPGDEFIRRHFQRKTINKVRVAKEFIKFNERCFVRLLGDMRSYNYVVRITPDFEDEQYRVRPIDFDQQSYEGRRTIYLPQFFKDNNAVVELCTGLLNYETMVQYQDEERALIARRANTAPYRLNNLKASMCDDEIALPEKTVQLARELAEYHSEPSFLDCKTMGEITFAHIEFLLGKVTNISLNW</sequence>
<dbReference type="Proteomes" id="UP001304300">
    <property type="component" value="Chromosome"/>
</dbReference>
<evidence type="ECO:0000313" key="1">
    <source>
        <dbReference type="EMBL" id="WOO39828.1"/>
    </source>
</evidence>
<accession>A0AAQ3QTW1</accession>
<proteinExistence type="predicted"/>
<dbReference type="KEGG" id="puo:RZN69_14480"/>
<gene>
    <name evidence="1" type="ORF">RZN69_14480</name>
</gene>
<dbReference type="EMBL" id="CP136920">
    <property type="protein sequence ID" value="WOO39828.1"/>
    <property type="molecule type" value="Genomic_DNA"/>
</dbReference>
<protein>
    <submittedName>
        <fullName evidence="1">Uncharacterized protein</fullName>
    </submittedName>
</protein>
<organism evidence="1 2">
    <name type="scientific">Rubellicoccus peritrichatus</name>
    <dbReference type="NCBI Taxonomy" id="3080537"/>
    <lineage>
        <taxon>Bacteria</taxon>
        <taxon>Pseudomonadati</taxon>
        <taxon>Verrucomicrobiota</taxon>
        <taxon>Opitutia</taxon>
        <taxon>Puniceicoccales</taxon>
        <taxon>Cerasicoccaceae</taxon>
        <taxon>Rubellicoccus</taxon>
    </lineage>
</organism>
<keyword evidence="2" id="KW-1185">Reference proteome</keyword>
<name>A0AAQ3QTW1_9BACT</name>
<dbReference type="AlphaFoldDB" id="A0AAQ3QTW1"/>